<dbReference type="SUPFAM" id="SSF53335">
    <property type="entry name" value="S-adenosyl-L-methionine-dependent methyltransferases"/>
    <property type="match status" value="1"/>
</dbReference>
<dbReference type="Proteomes" id="UP000476837">
    <property type="component" value="Unassembled WGS sequence"/>
</dbReference>
<dbReference type="PANTHER" id="PTHR40036">
    <property type="entry name" value="MACROCIN O-METHYLTRANSFERASE"/>
    <property type="match status" value="1"/>
</dbReference>
<organism evidence="1 2">
    <name type="scientific">Azospirillum brasilense</name>
    <dbReference type="NCBI Taxonomy" id="192"/>
    <lineage>
        <taxon>Bacteria</taxon>
        <taxon>Pseudomonadati</taxon>
        <taxon>Pseudomonadota</taxon>
        <taxon>Alphaproteobacteria</taxon>
        <taxon>Rhodospirillales</taxon>
        <taxon>Azospirillaceae</taxon>
        <taxon>Azospirillum</taxon>
    </lineage>
</organism>
<dbReference type="AlphaFoldDB" id="A0A6L3AS46"/>
<name>A0A6L3AS46_AZOBR</name>
<dbReference type="Gene3D" id="3.40.50.150">
    <property type="entry name" value="Vaccinia Virus protein VP39"/>
    <property type="match status" value="1"/>
</dbReference>
<proteinExistence type="predicted"/>
<evidence type="ECO:0000313" key="2">
    <source>
        <dbReference type="Proteomes" id="UP000476837"/>
    </source>
</evidence>
<dbReference type="RefSeq" id="WP_149167890.1">
    <property type="nucleotide sequence ID" value="NZ_QOKV01000031.1"/>
</dbReference>
<dbReference type="InterPro" id="IPR008884">
    <property type="entry name" value="TylF_MeTrfase"/>
</dbReference>
<dbReference type="InterPro" id="IPR029063">
    <property type="entry name" value="SAM-dependent_MTases_sf"/>
</dbReference>
<dbReference type="GO" id="GO:0008168">
    <property type="term" value="F:methyltransferase activity"/>
    <property type="evidence" value="ECO:0007669"/>
    <property type="project" value="UniProtKB-KW"/>
</dbReference>
<sequence length="357" mass="40230">MLNIQELFEDREIWLFGAGLGGRIAKTIIQDFLGRPIAGFLDNRELSDFCLLPVIRPDRMAPGIAGRALVINTAQRFGEVQAQLSSLGFISVINAWPALSHIIEDIVASNPNASPFNGQDDRMRSLIRNTFHEVMTTENGLLDRVEERVDRSLVSHVPHMLARNFDYMRWHAQSAVRYHDWMDHMRYAIGAVELDGLHLEFGVLAGRTINFIASHIVPRIIHGFDSFLGLPETWYGNAAGYLSQSGRLPQVHSNVQLHAGWFKDTLGPFLAENAGPIAFAHIDCDVYSSTAEIFEHTGDRFVTGSIIVFDEYWGYEGWREHEYKAFQEFCRKRKVAYEYLSCAVQGGSVAVRIVSVG</sequence>
<keyword evidence="1" id="KW-0808">Transferase</keyword>
<accession>A0A6L3AS46</accession>
<dbReference type="Pfam" id="PF13578">
    <property type="entry name" value="Methyltransf_24"/>
    <property type="match status" value="1"/>
</dbReference>
<gene>
    <name evidence="1" type="ORF">DS837_28750</name>
</gene>
<comment type="caution">
    <text evidence="1">The sequence shown here is derived from an EMBL/GenBank/DDBJ whole genome shotgun (WGS) entry which is preliminary data.</text>
</comment>
<protein>
    <submittedName>
        <fullName evidence="1">Class I SAM-dependent methyltransferase</fullName>
    </submittedName>
</protein>
<dbReference type="GO" id="GO:0032259">
    <property type="term" value="P:methylation"/>
    <property type="evidence" value="ECO:0007669"/>
    <property type="project" value="UniProtKB-KW"/>
</dbReference>
<keyword evidence="1" id="KW-0489">Methyltransferase</keyword>
<evidence type="ECO:0000313" key="1">
    <source>
        <dbReference type="EMBL" id="KAA0677914.1"/>
    </source>
</evidence>
<dbReference type="EMBL" id="QOKV01000031">
    <property type="protein sequence ID" value="KAA0677914.1"/>
    <property type="molecule type" value="Genomic_DNA"/>
</dbReference>
<reference evidence="1 2" key="1">
    <citation type="submission" date="2018-07" db="EMBL/GenBank/DDBJ databases">
        <title>Genome sequence of Roseomonas fauriae ATCC 49958.</title>
        <authorList>
            <person name="Sant'Anna F.H."/>
            <person name="Baldani J.I."/>
            <person name="Zilli J.E."/>
            <person name="Reis V.M."/>
            <person name="Hartmann A."/>
            <person name="Cruz L."/>
            <person name="de Souza E.M."/>
            <person name="de Oliveira Pedrosa F."/>
            <person name="Passaglia L.M.P."/>
        </authorList>
    </citation>
    <scope>NUCLEOTIDE SEQUENCE [LARGE SCALE GENOMIC DNA]</scope>
    <source>
        <strain evidence="1 2">ATCC 49958</strain>
    </source>
</reference>
<dbReference type="PANTHER" id="PTHR40036:SF1">
    <property type="entry name" value="MACROCIN O-METHYLTRANSFERASE"/>
    <property type="match status" value="1"/>
</dbReference>